<keyword evidence="19" id="KW-1185">Reference proteome</keyword>
<evidence type="ECO:0000256" key="1">
    <source>
        <dbReference type="ARBA" id="ARBA00001946"/>
    </source>
</evidence>
<feature type="domain" description="Tubulin/FtsZ 2-layer sandwich" evidence="17">
    <location>
        <begin position="765"/>
        <end position="920"/>
    </location>
</feature>
<dbReference type="FunFam" id="3.30.1330.20:FF:000001">
    <property type="entry name" value="Tubulin alpha chain"/>
    <property type="match status" value="2"/>
</dbReference>
<evidence type="ECO:0000256" key="5">
    <source>
        <dbReference type="ARBA" id="ARBA00022490"/>
    </source>
</evidence>
<sequence>MREAICIHIGQGGVQIGNACWELFCLEHGIQPDGQMPSDKTIGGGDDAFNTFFSETGAGKHVPRCVMVDLEPTVVDEVRTGTYRQLFHPEQLISGKEDAANNFARGHYTIGKEIVDLVLDRIRKLADNCTGLQGFCVYNACGGGTGSGLGCLMLERLSVDYGKKSKISFTVWCCPQVATAVVEPYNTVLCVHSLLEHTDVTIMYDNEALYDICRRNLDIERPTYTNLNRLIAQIISSLTASLRFDGALNVDITEFQTNLVPYPRIHFMLTSYAPVISAEKAYHEQLSVAEITMSVFEPASMMVKCDPRHGKYMACCMMYRGDVVPKDVNAAVATIKTKRTIQFVDWCPTGFKCGINYQPPTVVPGGDLAKVMRACCMISNSTAIAEVFSRIDHKFDLMYSPLGQREKRAFVHHYVGEGMEEGEFSEAREDLAALEKDYEEAGLFAAVGPTFSSQEVPGHVADLVERFFELLGEHVISIFAEGEGEEEGYGDEPCDSVMLVCTAGSVFELQQFATFQSFDFGGVQIGNACWELFCLEHGIQPDGQMPSDKTIGGGDDAFNTFFSETGAGKHVPRCVMVDLEPTVVDEVRTGTYRQLFHPEQLISGKEDAANNFARGHYTIGKEIVDLVLDRIRKLADNCTGLQGFCVYNASGPLQDSFQFLWRLSVDYGKKSKISFTVWCCPQVATAVVEPYNTAPRALAFVLDTLPGQLGRLSSAGLLRERAMSCPAHLRRRNLDIERPTYTNLNRLIAQIISSLTASLRFDGALNVDITEFQTNLVPYPRIHFMLTSYAPVISAEKAYHEQLSVAEITMSVFEPASMMVKHLGRLELVSRCDPRHGKYMACCMMYRGDVVPKDVNAAVATIKTKRTIQFVDWCPTGFKCGINYQPPTVVPGGDLAKVMRACCMISNSTAIAEVFSRIDHKFDLMYSPLGQRESLKVSGLGPTSNRLRKRAFVHHYVGEGMEEGEFSEAREDLAALEKDYEEDALQQLPVFRLPFAAMREAICIHIGQGGVQIGNACWELFCLEHGIQPDGQMPSDKTIGGGDDARLKDGRARASGVERTTMRRTNHLARKHKGEDKTAFNRIRAQPAEAAVGPIPLRQQAWTCAKCQGGLPCMDKQVLRKFALQHLAKCSKLSMMQNRKKVAASGLLRERHADATHHLVKERAAVFNKRRQKLEKKTGHRLCMVNARYGNSATVITCTTCTSVFEAIGSVTRGKCRGRSLRKSLLRLKRALMTNIQDKDSAGLKRLWTAWELNSDERTFAANLIAKQQE</sequence>
<gene>
    <name evidence="18" type="primary">TUBA</name>
    <name evidence="18" type="ORF">SNAT2548_LOCUS34318</name>
</gene>
<evidence type="ECO:0000313" key="18">
    <source>
        <dbReference type="EMBL" id="CAE7603469.1"/>
    </source>
</evidence>
<comment type="caution">
    <text evidence="18">The sequence shown here is derived from an EMBL/GenBank/DDBJ whole genome shotgun (WGS) entry which is preliminary data.</text>
</comment>
<dbReference type="PRINTS" id="PR01162">
    <property type="entry name" value="ALPHATUBULIN"/>
</dbReference>
<dbReference type="PANTHER" id="PTHR11588">
    <property type="entry name" value="TUBULIN"/>
    <property type="match status" value="1"/>
</dbReference>
<dbReference type="Pfam" id="PF00091">
    <property type="entry name" value="Tubulin"/>
    <property type="match status" value="2"/>
</dbReference>
<comment type="cofactor">
    <cofactor evidence="1">
        <name>Mg(2+)</name>
        <dbReference type="ChEBI" id="CHEBI:18420"/>
    </cofactor>
</comment>
<dbReference type="EMBL" id="CAJNDS010002802">
    <property type="protein sequence ID" value="CAE7603469.1"/>
    <property type="molecule type" value="Genomic_DNA"/>
</dbReference>
<dbReference type="GO" id="GO:0046872">
    <property type="term" value="F:metal ion binding"/>
    <property type="evidence" value="ECO:0007669"/>
    <property type="project" value="UniProtKB-KW"/>
</dbReference>
<evidence type="ECO:0000256" key="13">
    <source>
        <dbReference type="ARBA" id="ARBA00034296"/>
    </source>
</evidence>
<dbReference type="Proteomes" id="UP000604046">
    <property type="component" value="Unassembled WGS sequence"/>
</dbReference>
<dbReference type="FunFam" id="1.10.287.600:FF:000001">
    <property type="entry name" value="Tubulin alpha chain"/>
    <property type="match status" value="1"/>
</dbReference>
<name>A0A812V608_9DINO</name>
<comment type="catalytic activity">
    <reaction evidence="14">
        <text>GTP + H2O = GDP + phosphate + H(+)</text>
        <dbReference type="Rhea" id="RHEA:19669"/>
        <dbReference type="ChEBI" id="CHEBI:15377"/>
        <dbReference type="ChEBI" id="CHEBI:15378"/>
        <dbReference type="ChEBI" id="CHEBI:37565"/>
        <dbReference type="ChEBI" id="CHEBI:43474"/>
        <dbReference type="ChEBI" id="CHEBI:58189"/>
    </reaction>
    <physiologicalReaction direction="left-to-right" evidence="14">
        <dbReference type="Rhea" id="RHEA:19670"/>
    </physiologicalReaction>
</comment>
<dbReference type="InterPro" id="IPR003008">
    <property type="entry name" value="Tubulin_FtsZ_GTPase"/>
</dbReference>
<dbReference type="InterPro" id="IPR017975">
    <property type="entry name" value="Tubulin_CS"/>
</dbReference>
<dbReference type="GO" id="GO:0007017">
    <property type="term" value="P:microtubule-based process"/>
    <property type="evidence" value="ECO:0007669"/>
    <property type="project" value="InterPro"/>
</dbReference>
<organism evidence="18 19">
    <name type="scientific">Symbiodinium natans</name>
    <dbReference type="NCBI Taxonomy" id="878477"/>
    <lineage>
        <taxon>Eukaryota</taxon>
        <taxon>Sar</taxon>
        <taxon>Alveolata</taxon>
        <taxon>Dinophyceae</taxon>
        <taxon>Suessiales</taxon>
        <taxon>Symbiodiniaceae</taxon>
        <taxon>Symbiodinium</taxon>
    </lineage>
</organism>
<protein>
    <submittedName>
        <fullName evidence="18">TUBA protein</fullName>
    </submittedName>
</protein>
<dbReference type="SUPFAM" id="SSF52490">
    <property type="entry name" value="Tubulin nucleotide-binding domain-like"/>
    <property type="match status" value="3"/>
</dbReference>
<evidence type="ECO:0000256" key="6">
    <source>
        <dbReference type="ARBA" id="ARBA00022701"/>
    </source>
</evidence>
<keyword evidence="11" id="KW-0342">GTP-binding</keyword>
<dbReference type="Pfam" id="PF03953">
    <property type="entry name" value="Tubulin_C"/>
    <property type="match status" value="2"/>
</dbReference>
<dbReference type="GO" id="GO:0005200">
    <property type="term" value="F:structural constituent of cytoskeleton"/>
    <property type="evidence" value="ECO:0007669"/>
    <property type="project" value="InterPro"/>
</dbReference>
<comment type="similarity">
    <text evidence="3">Belongs to the tubulin family.</text>
</comment>
<feature type="domain" description="Tubulin/FtsZ 2-layer sandwich" evidence="17">
    <location>
        <begin position="248"/>
        <end position="393"/>
    </location>
</feature>
<keyword evidence="5" id="KW-0963">Cytoplasm</keyword>
<dbReference type="PROSITE" id="PS00227">
    <property type="entry name" value="TUBULIN"/>
    <property type="match status" value="1"/>
</dbReference>
<dbReference type="GO" id="GO:0005874">
    <property type="term" value="C:microtubule"/>
    <property type="evidence" value="ECO:0007669"/>
    <property type="project" value="UniProtKB-KW"/>
</dbReference>
<feature type="domain" description="Tubulin/FtsZ GTPase" evidence="16">
    <location>
        <begin position="558"/>
        <end position="763"/>
    </location>
</feature>
<dbReference type="InterPro" id="IPR037103">
    <property type="entry name" value="Tubulin/FtsZ-like_C"/>
</dbReference>
<evidence type="ECO:0000256" key="7">
    <source>
        <dbReference type="ARBA" id="ARBA00022723"/>
    </source>
</evidence>
<dbReference type="FunFam" id="3.40.50.1440:FF:000004">
    <property type="entry name" value="Tubulin alpha chain"/>
    <property type="match status" value="1"/>
</dbReference>
<keyword evidence="8" id="KW-0547">Nucleotide-binding</keyword>
<dbReference type="SUPFAM" id="SSF55307">
    <property type="entry name" value="Tubulin C-terminal domain-like"/>
    <property type="match status" value="2"/>
</dbReference>
<evidence type="ECO:0000256" key="10">
    <source>
        <dbReference type="ARBA" id="ARBA00022842"/>
    </source>
</evidence>
<dbReference type="InterPro" id="IPR018316">
    <property type="entry name" value="Tubulin/FtsZ_2-layer-sand-dom"/>
</dbReference>
<dbReference type="InterPro" id="IPR023123">
    <property type="entry name" value="Tubulin_C"/>
</dbReference>
<dbReference type="OrthoDB" id="6244442at2759"/>
<reference evidence="18" key="1">
    <citation type="submission" date="2021-02" db="EMBL/GenBank/DDBJ databases">
        <authorList>
            <person name="Dougan E. K."/>
            <person name="Rhodes N."/>
            <person name="Thang M."/>
            <person name="Chan C."/>
        </authorList>
    </citation>
    <scope>NUCLEOTIDE SEQUENCE</scope>
</reference>
<dbReference type="Gene3D" id="3.40.50.1440">
    <property type="entry name" value="Tubulin/FtsZ, GTPase domain"/>
    <property type="match status" value="3"/>
</dbReference>
<keyword evidence="6" id="KW-0493">Microtubule</keyword>
<evidence type="ECO:0000256" key="12">
    <source>
        <dbReference type="ARBA" id="ARBA00023212"/>
    </source>
</evidence>
<evidence type="ECO:0000256" key="3">
    <source>
        <dbReference type="ARBA" id="ARBA00009636"/>
    </source>
</evidence>
<dbReference type="GO" id="GO:0005525">
    <property type="term" value="F:GTP binding"/>
    <property type="evidence" value="ECO:0007669"/>
    <property type="project" value="UniProtKB-KW"/>
</dbReference>
<comment type="function">
    <text evidence="13">Tubulin is the major constituent of microtubules, a cylinder consisting of laterally associated linear protofilaments composed of alpha- and beta-tubulin heterodimers. Microtubules grow by the addition of GTP-tubulin dimers to the microtubule end, where a stabilizing cap forms. Below the cap, tubulin dimers are in GDP-bound state, owing to GTPase activity of alpha-tubulin.</text>
</comment>
<dbReference type="CDD" id="cd02186">
    <property type="entry name" value="alpha_tubulin"/>
    <property type="match status" value="2"/>
</dbReference>
<dbReference type="AlphaFoldDB" id="A0A812V608"/>
<evidence type="ECO:0000256" key="11">
    <source>
        <dbReference type="ARBA" id="ARBA00023134"/>
    </source>
</evidence>
<comment type="subcellular location">
    <subcellularLocation>
        <location evidence="2">Cytoplasm</location>
        <location evidence="2">Cytoskeleton</location>
    </subcellularLocation>
</comment>
<comment type="subunit">
    <text evidence="4">Dimer of alpha and beta chains. A typical microtubule is a hollow water-filled tube with an outer diameter of 25 nm and an inner diameter of 15 nM. Alpha-beta heterodimers associate head-to-tail to form protofilaments running lengthwise along the microtubule wall with the beta-tubulin subunit facing the microtubule plus end conferring a structural polarity. Microtubules usually have 13 protofilaments but different protofilament numbers can be found in some organisms and specialized cells.</text>
</comment>
<dbReference type="InterPro" id="IPR008280">
    <property type="entry name" value="Tub_FtsZ_C"/>
</dbReference>
<feature type="domain" description="Tubulin/FtsZ GTPase" evidence="16">
    <location>
        <begin position="49"/>
        <end position="246"/>
    </location>
</feature>
<keyword evidence="10" id="KW-0460">Magnesium</keyword>
<evidence type="ECO:0000259" key="17">
    <source>
        <dbReference type="SMART" id="SM00865"/>
    </source>
</evidence>
<proteinExistence type="inferred from homology"/>
<dbReference type="InterPro" id="IPR036525">
    <property type="entry name" value="Tubulin/FtsZ_GTPase_sf"/>
</dbReference>
<keyword evidence="7" id="KW-0479">Metal-binding</keyword>
<accession>A0A812V608</accession>
<dbReference type="FunFam" id="3.40.50.1440:FF:000007">
    <property type="entry name" value="Tubulin alpha chain"/>
    <property type="match status" value="1"/>
</dbReference>
<feature type="compositionally biased region" description="Basic and acidic residues" evidence="15">
    <location>
        <begin position="1043"/>
        <end position="1052"/>
    </location>
</feature>
<evidence type="ECO:0000256" key="4">
    <source>
        <dbReference type="ARBA" id="ARBA00011747"/>
    </source>
</evidence>
<dbReference type="InterPro" id="IPR000217">
    <property type="entry name" value="Tubulin"/>
</dbReference>
<evidence type="ECO:0000256" key="15">
    <source>
        <dbReference type="SAM" id="MobiDB-lite"/>
    </source>
</evidence>
<evidence type="ECO:0000256" key="9">
    <source>
        <dbReference type="ARBA" id="ARBA00022801"/>
    </source>
</evidence>
<dbReference type="Gene3D" id="1.10.287.600">
    <property type="entry name" value="Helix hairpin bin"/>
    <property type="match status" value="2"/>
</dbReference>
<evidence type="ECO:0000313" key="19">
    <source>
        <dbReference type="Proteomes" id="UP000604046"/>
    </source>
</evidence>
<evidence type="ECO:0000256" key="2">
    <source>
        <dbReference type="ARBA" id="ARBA00004245"/>
    </source>
</evidence>
<keyword evidence="12" id="KW-0206">Cytoskeleton</keyword>
<evidence type="ECO:0000259" key="16">
    <source>
        <dbReference type="SMART" id="SM00864"/>
    </source>
</evidence>
<evidence type="ECO:0000256" key="8">
    <source>
        <dbReference type="ARBA" id="ARBA00022741"/>
    </source>
</evidence>
<feature type="region of interest" description="Disordered" evidence="15">
    <location>
        <begin position="1039"/>
        <end position="1058"/>
    </location>
</feature>
<dbReference type="InterPro" id="IPR002452">
    <property type="entry name" value="Alpha_tubulin"/>
</dbReference>
<dbReference type="Gene3D" id="3.30.1330.20">
    <property type="entry name" value="Tubulin/FtsZ, C-terminal domain"/>
    <property type="match status" value="2"/>
</dbReference>
<evidence type="ECO:0000256" key="14">
    <source>
        <dbReference type="ARBA" id="ARBA00049117"/>
    </source>
</evidence>
<dbReference type="PRINTS" id="PR01161">
    <property type="entry name" value="TUBULIN"/>
</dbReference>
<dbReference type="GO" id="GO:0016787">
    <property type="term" value="F:hydrolase activity"/>
    <property type="evidence" value="ECO:0007669"/>
    <property type="project" value="UniProtKB-KW"/>
</dbReference>
<keyword evidence="9" id="KW-0378">Hydrolase</keyword>
<dbReference type="SMART" id="SM00865">
    <property type="entry name" value="Tubulin_C"/>
    <property type="match status" value="2"/>
</dbReference>
<dbReference type="SMART" id="SM00864">
    <property type="entry name" value="Tubulin"/>
    <property type="match status" value="2"/>
</dbReference>